<proteinExistence type="predicted"/>
<comment type="caution">
    <text evidence="1">The sequence shown here is derived from an EMBL/GenBank/DDBJ whole genome shotgun (WGS) entry which is preliminary data.</text>
</comment>
<dbReference type="CDD" id="cd06558">
    <property type="entry name" value="crotonase-like"/>
    <property type="match status" value="1"/>
</dbReference>
<protein>
    <submittedName>
        <fullName evidence="1">Enoyl-CoA hydratase/isomerase family protein</fullName>
    </submittedName>
</protein>
<dbReference type="Pfam" id="PF00378">
    <property type="entry name" value="ECH_1"/>
    <property type="match status" value="1"/>
</dbReference>
<organism evidence="1 2">
    <name type="scientific">Rhodococcus globerulus</name>
    <dbReference type="NCBI Taxonomy" id="33008"/>
    <lineage>
        <taxon>Bacteria</taxon>
        <taxon>Bacillati</taxon>
        <taxon>Actinomycetota</taxon>
        <taxon>Actinomycetes</taxon>
        <taxon>Mycobacteriales</taxon>
        <taxon>Nocardiaceae</taxon>
        <taxon>Rhodococcus</taxon>
    </lineage>
</organism>
<dbReference type="Proteomes" id="UP001185927">
    <property type="component" value="Unassembled WGS sequence"/>
</dbReference>
<evidence type="ECO:0000313" key="1">
    <source>
        <dbReference type="EMBL" id="MDV6271735.1"/>
    </source>
</evidence>
<dbReference type="InterPro" id="IPR001753">
    <property type="entry name" value="Enoyl-CoA_hydra/iso"/>
</dbReference>
<keyword evidence="2" id="KW-1185">Reference proteome</keyword>
<accession>A0ABU4C5E4</accession>
<reference evidence="1 2" key="1">
    <citation type="submission" date="2023-10" db="EMBL/GenBank/DDBJ databases">
        <title>Development of a sustainable strategy for remediation of hydrocarbon-contaminated territories based on the waste exchange concept.</title>
        <authorList>
            <person name="Krivoruchko A."/>
        </authorList>
    </citation>
    <scope>NUCLEOTIDE SEQUENCE [LARGE SCALE GENOMIC DNA]</scope>
    <source>
        <strain evidence="1 2">IEGM 1203</strain>
    </source>
</reference>
<dbReference type="EMBL" id="JAWLKB010000073">
    <property type="protein sequence ID" value="MDV6271735.1"/>
    <property type="molecule type" value="Genomic_DNA"/>
</dbReference>
<dbReference type="RefSeq" id="WP_317546391.1">
    <property type="nucleotide sequence ID" value="NZ_JAWLKB010000073.1"/>
</dbReference>
<sequence>MSEQSSEQHRSAAEPRLSAISDTVSELSDGQVLLQFDGPVAHVILNRAAKMNAINRLVLAGVRTAVTLLNQQPGVRAIVLRGAGKSFSAGGDLGEVSEITNDAAAFSEFLDYWHASLSVVEKSDLPTIAAVHGFAFAGGFELTQVCDFVVVGDQTVLGDQHANYGLFPAGGSTQRLPRQIPERHAKWMLMSGEGIAADTALSYGLANVVAPETEVVERAQQMAEVLATKSAQASAAIKSAVALGRDRPLWDAIELEREIAVRHMTGSDARIGFEAFRGRSVPVFG</sequence>
<gene>
    <name evidence="1" type="ORF">R3Q16_34685</name>
</gene>
<evidence type="ECO:0000313" key="2">
    <source>
        <dbReference type="Proteomes" id="UP001185927"/>
    </source>
</evidence>
<dbReference type="SUPFAM" id="SSF52096">
    <property type="entry name" value="ClpP/crotonase"/>
    <property type="match status" value="1"/>
</dbReference>
<dbReference type="PANTHER" id="PTHR11941:SF54">
    <property type="entry name" value="ENOYL-COA HYDRATASE, MITOCHONDRIAL"/>
    <property type="match status" value="1"/>
</dbReference>
<dbReference type="PANTHER" id="PTHR11941">
    <property type="entry name" value="ENOYL-COA HYDRATASE-RELATED"/>
    <property type="match status" value="1"/>
</dbReference>
<dbReference type="InterPro" id="IPR029045">
    <property type="entry name" value="ClpP/crotonase-like_dom_sf"/>
</dbReference>
<dbReference type="Gene3D" id="3.90.226.10">
    <property type="entry name" value="2-enoyl-CoA Hydratase, Chain A, domain 1"/>
    <property type="match status" value="1"/>
</dbReference>
<name>A0ABU4C5E4_RHOGO</name>